<proteinExistence type="predicted"/>
<organism evidence="1 2">
    <name type="scientific">Smallanthus sonchifolius</name>
    <dbReference type="NCBI Taxonomy" id="185202"/>
    <lineage>
        <taxon>Eukaryota</taxon>
        <taxon>Viridiplantae</taxon>
        <taxon>Streptophyta</taxon>
        <taxon>Embryophyta</taxon>
        <taxon>Tracheophyta</taxon>
        <taxon>Spermatophyta</taxon>
        <taxon>Magnoliopsida</taxon>
        <taxon>eudicotyledons</taxon>
        <taxon>Gunneridae</taxon>
        <taxon>Pentapetalae</taxon>
        <taxon>asterids</taxon>
        <taxon>campanulids</taxon>
        <taxon>Asterales</taxon>
        <taxon>Asteraceae</taxon>
        <taxon>Asteroideae</taxon>
        <taxon>Heliantheae alliance</taxon>
        <taxon>Millerieae</taxon>
        <taxon>Smallanthus</taxon>
    </lineage>
</organism>
<sequence length="230" mass="26185">MSLSTSNCERAALIPYNYLCIYWAFRRGVVSIDINQLNKVFNLSQNHNRGTWCWPEVIYITRYNRKQQKLKCMEKITSYCQGRHGNKFGHHPENISGGDEDLELPLFGLSTILKATNNFSNINKLGEDGFGPVYKGVLEDGKEIAIEAKTNRLVGIYGYMAPKYAGGGIFFIKSDVYNFDVLLLEIVCGEKNRGFVHKEHYNNLMGHAWGLYNEGRSLELVASRAWKAVE</sequence>
<reference evidence="1 2" key="2">
    <citation type="journal article" date="2022" name="Mol. Ecol. Resour.">
        <title>The genomes of chicory, endive, great burdock and yacon provide insights into Asteraceae paleo-polyploidization history and plant inulin production.</title>
        <authorList>
            <person name="Fan W."/>
            <person name="Wang S."/>
            <person name="Wang H."/>
            <person name="Wang A."/>
            <person name="Jiang F."/>
            <person name="Liu H."/>
            <person name="Zhao H."/>
            <person name="Xu D."/>
            <person name="Zhang Y."/>
        </authorList>
    </citation>
    <scope>NUCLEOTIDE SEQUENCE [LARGE SCALE GENOMIC DNA]</scope>
    <source>
        <strain evidence="2">cv. Yunnan</strain>
        <tissue evidence="1">Leaves</tissue>
    </source>
</reference>
<name>A0ACB8XVG0_9ASTR</name>
<reference evidence="2" key="1">
    <citation type="journal article" date="2022" name="Mol. Ecol. Resour.">
        <title>The genomes of chicory, endive, great burdock and yacon provide insights into Asteraceae palaeo-polyploidization history and plant inulin production.</title>
        <authorList>
            <person name="Fan W."/>
            <person name="Wang S."/>
            <person name="Wang H."/>
            <person name="Wang A."/>
            <person name="Jiang F."/>
            <person name="Liu H."/>
            <person name="Zhao H."/>
            <person name="Xu D."/>
            <person name="Zhang Y."/>
        </authorList>
    </citation>
    <scope>NUCLEOTIDE SEQUENCE [LARGE SCALE GENOMIC DNA]</scope>
    <source>
        <strain evidence="2">cv. Yunnan</strain>
    </source>
</reference>
<comment type="caution">
    <text evidence="1">The sequence shown here is derived from an EMBL/GenBank/DDBJ whole genome shotgun (WGS) entry which is preliminary data.</text>
</comment>
<evidence type="ECO:0000313" key="2">
    <source>
        <dbReference type="Proteomes" id="UP001056120"/>
    </source>
</evidence>
<gene>
    <name evidence="1" type="ORF">L1987_85048</name>
</gene>
<accession>A0ACB8XVG0</accession>
<dbReference type="EMBL" id="CM042046">
    <property type="protein sequence ID" value="KAI3675458.1"/>
    <property type="molecule type" value="Genomic_DNA"/>
</dbReference>
<dbReference type="Proteomes" id="UP001056120">
    <property type="component" value="Linkage Group LG29"/>
</dbReference>
<evidence type="ECO:0000313" key="1">
    <source>
        <dbReference type="EMBL" id="KAI3675458.1"/>
    </source>
</evidence>
<protein>
    <submittedName>
        <fullName evidence="1">Uncharacterized protein</fullName>
    </submittedName>
</protein>
<keyword evidence="2" id="KW-1185">Reference proteome</keyword>